<dbReference type="AlphaFoldDB" id="V6JLN7"/>
<dbReference type="HOGENOM" id="CLU_2358566_0_0_11"/>
<accession>V6JLN7</accession>
<dbReference type="PATRIC" id="fig|1352936.5.peg.8422"/>
<keyword evidence="2" id="KW-1185">Reference proteome</keyword>
<reference evidence="1 2" key="1">
    <citation type="journal article" date="2014" name="Genome Announc.">
        <title>Draft Genome Sequence of Streptomyces roseochromogenes subsp. oscitans DS 12.976, Producer of the Aminocoumarin Antibiotic Clorobiocin.</title>
        <authorList>
            <person name="Ruckert C."/>
            <person name="Kalinowski J."/>
            <person name="Heide L."/>
            <person name="Apel A.K."/>
        </authorList>
    </citation>
    <scope>NUCLEOTIDE SEQUENCE [LARGE SCALE GENOMIC DNA]</scope>
    <source>
        <strain evidence="1 2">DS 12.976</strain>
    </source>
</reference>
<evidence type="ECO:0000313" key="1">
    <source>
        <dbReference type="EMBL" id="EST20021.1"/>
    </source>
</evidence>
<gene>
    <name evidence="1" type="ORF">M878_40670</name>
</gene>
<name>V6JLN7_STRRC</name>
<evidence type="ECO:0008006" key="3">
    <source>
        <dbReference type="Google" id="ProtNLM"/>
    </source>
</evidence>
<protein>
    <recommendedName>
        <fullName evidence="3">Rho termination factor N-terminal domain-containing protein</fullName>
    </recommendedName>
</protein>
<sequence length="96" mass="10582">MYQLLRTALERADEYTIPAPYRTCRPTGATRRHRGALLTLSPLSSLSPLWSLPSLSSLSSLSKDELCERAAEADIRGRSKMNRGELIKALQGHTAA</sequence>
<dbReference type="EMBL" id="AWQX01000361">
    <property type="protein sequence ID" value="EST20021.1"/>
    <property type="molecule type" value="Genomic_DNA"/>
</dbReference>
<comment type="caution">
    <text evidence="1">The sequence shown here is derived from an EMBL/GenBank/DDBJ whole genome shotgun (WGS) entry which is preliminary data.</text>
</comment>
<evidence type="ECO:0000313" key="2">
    <source>
        <dbReference type="Proteomes" id="UP000017984"/>
    </source>
</evidence>
<dbReference type="Proteomes" id="UP000017984">
    <property type="component" value="Chromosome"/>
</dbReference>
<dbReference type="RefSeq" id="WP_023552963.1">
    <property type="nucleotide sequence ID" value="NZ_CM002285.1"/>
</dbReference>
<organism evidence="1 2">
    <name type="scientific">Streptomyces roseochromogenus subsp. oscitans DS 12.976</name>
    <dbReference type="NCBI Taxonomy" id="1352936"/>
    <lineage>
        <taxon>Bacteria</taxon>
        <taxon>Bacillati</taxon>
        <taxon>Actinomycetota</taxon>
        <taxon>Actinomycetes</taxon>
        <taxon>Kitasatosporales</taxon>
        <taxon>Streptomycetaceae</taxon>
        <taxon>Streptomyces</taxon>
    </lineage>
</organism>
<proteinExistence type="predicted"/>